<name>A0A2P5EPM1_TREOI</name>
<accession>A0A2P5EPM1</accession>
<dbReference type="PROSITE" id="PS51767">
    <property type="entry name" value="PEPTIDASE_A1"/>
    <property type="match status" value="1"/>
</dbReference>
<dbReference type="PANTHER" id="PTHR47967:SF66">
    <property type="entry name" value="ASPARTIC PROTEINASE CDR1-RELATED"/>
    <property type="match status" value="1"/>
</dbReference>
<comment type="subcellular location">
    <subcellularLocation>
        <location evidence="1">Secreted</location>
    </subcellularLocation>
</comment>
<dbReference type="InterPro" id="IPR051708">
    <property type="entry name" value="Plant_Aspart_Prot_A1"/>
</dbReference>
<feature type="signal peptide" evidence="6">
    <location>
        <begin position="1"/>
        <end position="26"/>
    </location>
</feature>
<dbReference type="Pfam" id="PF14541">
    <property type="entry name" value="TAXi_C"/>
    <property type="match status" value="1"/>
</dbReference>
<dbReference type="InterPro" id="IPR021109">
    <property type="entry name" value="Peptidase_aspartic_dom_sf"/>
</dbReference>
<dbReference type="EMBL" id="JXTC01000116">
    <property type="protein sequence ID" value="PON87484.1"/>
    <property type="molecule type" value="Genomic_DNA"/>
</dbReference>
<feature type="chain" id="PRO_5015179480" evidence="6">
    <location>
        <begin position="27"/>
        <end position="350"/>
    </location>
</feature>
<dbReference type="InterPro" id="IPR001969">
    <property type="entry name" value="Aspartic_peptidase_AS"/>
</dbReference>
<dbReference type="GO" id="GO:0005576">
    <property type="term" value="C:extracellular region"/>
    <property type="evidence" value="ECO:0007669"/>
    <property type="project" value="UniProtKB-SubCell"/>
</dbReference>
<dbReference type="InterPro" id="IPR032861">
    <property type="entry name" value="TAXi_N"/>
</dbReference>
<dbReference type="Proteomes" id="UP000237000">
    <property type="component" value="Unassembled WGS sequence"/>
</dbReference>
<keyword evidence="4" id="KW-0645">Protease</keyword>
<keyword evidence="3" id="KW-0964">Secreted</keyword>
<dbReference type="InterPro" id="IPR033121">
    <property type="entry name" value="PEPTIDASE_A1"/>
</dbReference>
<evidence type="ECO:0000256" key="5">
    <source>
        <dbReference type="ARBA" id="ARBA00022801"/>
    </source>
</evidence>
<keyword evidence="6" id="KW-0732">Signal</keyword>
<dbReference type="InterPro" id="IPR032799">
    <property type="entry name" value="TAXi_C"/>
</dbReference>
<evidence type="ECO:0000256" key="6">
    <source>
        <dbReference type="SAM" id="SignalP"/>
    </source>
</evidence>
<dbReference type="PROSITE" id="PS00141">
    <property type="entry name" value="ASP_PROTEASE"/>
    <property type="match status" value="2"/>
</dbReference>
<dbReference type="SUPFAM" id="SSF50630">
    <property type="entry name" value="Acid proteases"/>
    <property type="match status" value="1"/>
</dbReference>
<dbReference type="InParanoid" id="A0A2P5EPM1"/>
<dbReference type="GO" id="GO:0006508">
    <property type="term" value="P:proteolysis"/>
    <property type="evidence" value="ECO:0007669"/>
    <property type="project" value="UniProtKB-KW"/>
</dbReference>
<reference evidence="9" key="1">
    <citation type="submission" date="2016-06" db="EMBL/GenBank/DDBJ databases">
        <title>Parallel loss of symbiosis genes in relatives of nitrogen-fixing non-legume Parasponia.</title>
        <authorList>
            <person name="Van Velzen R."/>
            <person name="Holmer R."/>
            <person name="Bu F."/>
            <person name="Rutten L."/>
            <person name="Van Zeijl A."/>
            <person name="Liu W."/>
            <person name="Santuari L."/>
            <person name="Cao Q."/>
            <person name="Sharma T."/>
            <person name="Shen D."/>
            <person name="Roswanjaya Y."/>
            <person name="Wardhani T."/>
            <person name="Kalhor M.S."/>
            <person name="Jansen J."/>
            <person name="Van den Hoogen J."/>
            <person name="Gungor B."/>
            <person name="Hartog M."/>
            <person name="Hontelez J."/>
            <person name="Verver J."/>
            <person name="Yang W.-C."/>
            <person name="Schijlen E."/>
            <person name="Repin R."/>
            <person name="Schilthuizen M."/>
            <person name="Schranz E."/>
            <person name="Heidstra R."/>
            <person name="Miyata K."/>
            <person name="Fedorova E."/>
            <person name="Kohlen W."/>
            <person name="Bisseling T."/>
            <person name="Smit S."/>
            <person name="Geurts R."/>
        </authorList>
    </citation>
    <scope>NUCLEOTIDE SEQUENCE [LARGE SCALE GENOMIC DNA]</scope>
    <source>
        <strain evidence="9">cv. RG33-2</strain>
    </source>
</reference>
<evidence type="ECO:0000313" key="9">
    <source>
        <dbReference type="Proteomes" id="UP000237000"/>
    </source>
</evidence>
<evidence type="ECO:0000256" key="4">
    <source>
        <dbReference type="ARBA" id="ARBA00022670"/>
    </source>
</evidence>
<keyword evidence="5" id="KW-0378">Hydrolase</keyword>
<evidence type="ECO:0000256" key="2">
    <source>
        <dbReference type="ARBA" id="ARBA00007447"/>
    </source>
</evidence>
<comment type="similarity">
    <text evidence="2">Belongs to the peptidase A1 family.</text>
</comment>
<dbReference type="PANTHER" id="PTHR47967">
    <property type="entry name" value="OS07G0603500 PROTEIN-RELATED"/>
    <property type="match status" value="1"/>
</dbReference>
<feature type="domain" description="Peptidase A1" evidence="7">
    <location>
        <begin position="178"/>
        <end position="344"/>
    </location>
</feature>
<comment type="caution">
    <text evidence="8">The sequence shown here is derived from an EMBL/GenBank/DDBJ whole genome shotgun (WGS) entry which is preliminary data.</text>
</comment>
<dbReference type="Pfam" id="PF14543">
    <property type="entry name" value="TAXi_N"/>
    <property type="match status" value="1"/>
</dbReference>
<keyword evidence="9" id="KW-1185">Reference proteome</keyword>
<evidence type="ECO:0000313" key="8">
    <source>
        <dbReference type="EMBL" id="PON87484.1"/>
    </source>
</evidence>
<evidence type="ECO:0000256" key="3">
    <source>
        <dbReference type="ARBA" id="ARBA00022525"/>
    </source>
</evidence>
<organism evidence="8 9">
    <name type="scientific">Trema orientale</name>
    <name type="common">Charcoal tree</name>
    <name type="synonym">Celtis orientalis</name>
    <dbReference type="NCBI Taxonomy" id="63057"/>
    <lineage>
        <taxon>Eukaryota</taxon>
        <taxon>Viridiplantae</taxon>
        <taxon>Streptophyta</taxon>
        <taxon>Embryophyta</taxon>
        <taxon>Tracheophyta</taxon>
        <taxon>Spermatophyta</taxon>
        <taxon>Magnoliopsida</taxon>
        <taxon>eudicotyledons</taxon>
        <taxon>Gunneridae</taxon>
        <taxon>Pentapetalae</taxon>
        <taxon>rosids</taxon>
        <taxon>fabids</taxon>
        <taxon>Rosales</taxon>
        <taxon>Cannabaceae</taxon>
        <taxon>Trema</taxon>
    </lineage>
</organism>
<dbReference type="OrthoDB" id="1142277at2759"/>
<dbReference type="FunFam" id="2.40.70.10:FF:000050">
    <property type="entry name" value="Aspartic proteinase CDR1"/>
    <property type="match status" value="1"/>
</dbReference>
<evidence type="ECO:0000256" key="1">
    <source>
        <dbReference type="ARBA" id="ARBA00004613"/>
    </source>
</evidence>
<protein>
    <submittedName>
        <fullName evidence="8">Aspartic peptidase</fullName>
    </submittedName>
</protein>
<evidence type="ECO:0000259" key="7">
    <source>
        <dbReference type="PROSITE" id="PS51767"/>
    </source>
</evidence>
<dbReference type="AlphaFoldDB" id="A0A2P5EPM1"/>
<sequence>MAAIKTCHSCLIIFLVLCIVSLPTFSSEEEVDDENHQYGNFISLELIHRDSPKSPLYSPAQSPWQRLANALQRSNHRANHFEKSLSKLISSDNNNNNNTAQSELFPTGGEYLMNISLGNPPLSIVAIADTGSDLIWTQCKPCKHCFKQKGPLYDPKSSSTFDILSCKSKDLISGPRHGKVFTTPLLLNGTQSYYYLALEAVSVGHKKFDLERNNNNITISKANFKGNIIIDSGTTLTYLPTKLYNRLELEMRKAVKHLELAKDPNQVLTLCYKTKSDDIDTPVVTFHFDGADVELKTVNTFLRVERDVVCFAFTSTEGILIYGNVAQINFQVQYGLIKKTLSFKPTDCTK</sequence>
<gene>
    <name evidence="8" type="ORF">TorRG33x02_166620</name>
</gene>
<dbReference type="Gene3D" id="2.40.70.10">
    <property type="entry name" value="Acid Proteases"/>
    <property type="match status" value="2"/>
</dbReference>
<dbReference type="GO" id="GO:0004190">
    <property type="term" value="F:aspartic-type endopeptidase activity"/>
    <property type="evidence" value="ECO:0007669"/>
    <property type="project" value="InterPro"/>
</dbReference>
<proteinExistence type="inferred from homology"/>
<dbReference type="STRING" id="63057.A0A2P5EPM1"/>